<evidence type="ECO:0000256" key="1">
    <source>
        <dbReference type="ARBA" id="ARBA00006096"/>
    </source>
</evidence>
<gene>
    <name evidence="4" type="ORF">GCM10022197_33990</name>
</gene>
<evidence type="ECO:0008006" key="6">
    <source>
        <dbReference type="Google" id="ProtNLM"/>
    </source>
</evidence>
<dbReference type="PANTHER" id="PTHR30023:SF0">
    <property type="entry name" value="PENICILLIN-SENSITIVE CARBOXYPEPTIDASE A"/>
    <property type="match status" value="1"/>
</dbReference>
<dbReference type="Proteomes" id="UP001500767">
    <property type="component" value="Unassembled WGS sequence"/>
</dbReference>
<organism evidence="4 5">
    <name type="scientific">Microlunatus spumicola</name>
    <dbReference type="NCBI Taxonomy" id="81499"/>
    <lineage>
        <taxon>Bacteria</taxon>
        <taxon>Bacillati</taxon>
        <taxon>Actinomycetota</taxon>
        <taxon>Actinomycetes</taxon>
        <taxon>Propionibacteriales</taxon>
        <taxon>Propionibacteriaceae</taxon>
        <taxon>Microlunatus</taxon>
    </lineage>
</organism>
<dbReference type="SUPFAM" id="SSF56601">
    <property type="entry name" value="beta-lactamase/transpeptidase-like"/>
    <property type="match status" value="1"/>
</dbReference>
<dbReference type="EMBL" id="BAAAYR010000004">
    <property type="protein sequence ID" value="GAA3574206.1"/>
    <property type="molecule type" value="Genomic_DNA"/>
</dbReference>
<dbReference type="PRINTS" id="PR00922">
    <property type="entry name" value="DADACBPTASE3"/>
</dbReference>
<evidence type="ECO:0000256" key="2">
    <source>
        <dbReference type="ARBA" id="ARBA00022801"/>
    </source>
</evidence>
<accession>A0ABP6XYZ6</accession>
<feature type="region of interest" description="Disordered" evidence="3">
    <location>
        <begin position="40"/>
        <end position="85"/>
    </location>
</feature>
<sequence>MGLKRFLVPVVALVVVTGLVLGLISGVFGSLARQGLEATGLETPRAPSTIASGALDPSAEATGSPGPSTGPASPDPSAPGASSSVALPAPVLAGTEGQGKVSAAALGDRVRGVKVKDSGGYSGEVRDMRTGAVVFSHRAGKGAIPASTTKLVTAAAALDLLGPEHRFTTSVVSPGRGRIVLVGGGDPYLQEKASRAEPTRASLSTLARRTAAALKKDGVRKVSLDYDSSLFSGPAWNPTWPGSYGDVASRVSALWANEGRSTPGGGVLGPRQTDPAGSAAKVFARQLEDQGIDVGTVAKGRATKGAAKVAAVSSMTLERIVEHVLMTSDNDGAEVLLRQAAVAGGRRGTSADGAAVVAARLKELGAWTSGTRLVDGSGLSRSTRIPAATLTKLLRVAGEDAHPELRPLLTGLPVAGVEGSLATKFGDDESLAGRGVVRGKTGTLSKVHGLAGTITTRDGTLLAYAFLVNDPKNDYNATVWLQRVTAAISTCGCR</sequence>
<dbReference type="InterPro" id="IPR000667">
    <property type="entry name" value="Peptidase_S13"/>
</dbReference>
<dbReference type="Pfam" id="PF02113">
    <property type="entry name" value="Peptidase_S13"/>
    <property type="match status" value="2"/>
</dbReference>
<dbReference type="Gene3D" id="3.40.710.10">
    <property type="entry name" value="DD-peptidase/beta-lactamase superfamily"/>
    <property type="match status" value="2"/>
</dbReference>
<dbReference type="RefSeq" id="WP_204910105.1">
    <property type="nucleotide sequence ID" value="NZ_BAAAYR010000004.1"/>
</dbReference>
<name>A0ABP6XYZ6_9ACTN</name>
<dbReference type="Gene3D" id="3.50.80.20">
    <property type="entry name" value="D-Ala-D-Ala carboxypeptidase C, peptidase S13"/>
    <property type="match status" value="1"/>
</dbReference>
<comment type="similarity">
    <text evidence="1">Belongs to the peptidase S13 family.</text>
</comment>
<comment type="caution">
    <text evidence="4">The sequence shown here is derived from an EMBL/GenBank/DDBJ whole genome shotgun (WGS) entry which is preliminary data.</text>
</comment>
<feature type="compositionally biased region" description="Low complexity" evidence="3">
    <location>
        <begin position="61"/>
        <end position="72"/>
    </location>
</feature>
<dbReference type="InterPro" id="IPR012338">
    <property type="entry name" value="Beta-lactam/transpept-like"/>
</dbReference>
<evidence type="ECO:0000313" key="4">
    <source>
        <dbReference type="EMBL" id="GAA3574206.1"/>
    </source>
</evidence>
<evidence type="ECO:0000256" key="3">
    <source>
        <dbReference type="SAM" id="MobiDB-lite"/>
    </source>
</evidence>
<keyword evidence="5" id="KW-1185">Reference proteome</keyword>
<dbReference type="PANTHER" id="PTHR30023">
    <property type="entry name" value="D-ALANYL-D-ALANINE CARBOXYPEPTIDASE"/>
    <property type="match status" value="1"/>
</dbReference>
<evidence type="ECO:0000313" key="5">
    <source>
        <dbReference type="Proteomes" id="UP001500767"/>
    </source>
</evidence>
<reference evidence="5" key="1">
    <citation type="journal article" date="2019" name="Int. J. Syst. Evol. Microbiol.">
        <title>The Global Catalogue of Microorganisms (GCM) 10K type strain sequencing project: providing services to taxonomists for standard genome sequencing and annotation.</title>
        <authorList>
            <consortium name="The Broad Institute Genomics Platform"/>
            <consortium name="The Broad Institute Genome Sequencing Center for Infectious Disease"/>
            <person name="Wu L."/>
            <person name="Ma J."/>
        </authorList>
    </citation>
    <scope>NUCLEOTIDE SEQUENCE [LARGE SCALE GENOMIC DNA]</scope>
    <source>
        <strain evidence="5">JCM 16540</strain>
    </source>
</reference>
<proteinExistence type="inferred from homology"/>
<protein>
    <recommendedName>
        <fullName evidence="6">D-alanyl-D-alanine carboxypeptidase / D-alanyl-D-alanine-endopeptidase (Penicillin-binding protein 4)</fullName>
    </recommendedName>
</protein>
<keyword evidence="2" id="KW-0378">Hydrolase</keyword>
<dbReference type="NCBIfam" id="TIGR00666">
    <property type="entry name" value="PBP4"/>
    <property type="match status" value="1"/>
</dbReference>